<organism evidence="1 2">
    <name type="scientific">Phytophthora infestans</name>
    <name type="common">Potato late blight agent</name>
    <name type="synonym">Botrytis infestans</name>
    <dbReference type="NCBI Taxonomy" id="4787"/>
    <lineage>
        <taxon>Eukaryota</taxon>
        <taxon>Sar</taxon>
        <taxon>Stramenopiles</taxon>
        <taxon>Oomycota</taxon>
        <taxon>Peronosporomycetes</taxon>
        <taxon>Peronosporales</taxon>
        <taxon>Peronosporaceae</taxon>
        <taxon>Phytophthora</taxon>
    </lineage>
</organism>
<reference evidence="1" key="1">
    <citation type="submission" date="2020-03" db="EMBL/GenBank/DDBJ databases">
        <title>Hybrid Assembly of Korean Phytophthora infestans isolates.</title>
        <authorList>
            <person name="Prokchorchik M."/>
            <person name="Lee Y."/>
            <person name="Seo J."/>
            <person name="Cho J.-H."/>
            <person name="Park Y.-E."/>
            <person name="Jang D.-C."/>
            <person name="Im J.-S."/>
            <person name="Choi J.-G."/>
            <person name="Park H.-J."/>
            <person name="Lee G.-B."/>
            <person name="Lee Y.-G."/>
            <person name="Hong S.-Y."/>
            <person name="Cho K."/>
            <person name="Sohn K.H."/>
        </authorList>
    </citation>
    <scope>NUCLEOTIDE SEQUENCE</scope>
    <source>
        <strain evidence="1">KR_2_A2</strain>
    </source>
</reference>
<dbReference type="AlphaFoldDB" id="A0A8S9V1K6"/>
<proteinExistence type="predicted"/>
<protein>
    <recommendedName>
        <fullName evidence="3">SWIM-type domain-containing protein</fullName>
    </recommendedName>
</protein>
<evidence type="ECO:0008006" key="3">
    <source>
        <dbReference type="Google" id="ProtNLM"/>
    </source>
</evidence>
<sequence>MWGPTCRHRQHPTPNGELKKAAKWMLKTKAVLVARTNDETRVQVMHILEVHIDATAMKTMRRLANNVVENEEDPFVLGLVLKKAEKSKASRLYRDSVKWSTRRAHRVNMPQDGWLVDAEINKCGCAIHLKFGVCSHVVVARSALGIGPGYGDKLMSKRARKKQRSIVNLLRTVR</sequence>
<accession>A0A8S9V1K6</accession>
<evidence type="ECO:0000313" key="2">
    <source>
        <dbReference type="Proteomes" id="UP000704712"/>
    </source>
</evidence>
<dbReference type="Proteomes" id="UP000704712">
    <property type="component" value="Unassembled WGS sequence"/>
</dbReference>
<evidence type="ECO:0000313" key="1">
    <source>
        <dbReference type="EMBL" id="KAF4146483.1"/>
    </source>
</evidence>
<gene>
    <name evidence="1" type="ORF">GN958_ATG04348</name>
</gene>
<comment type="caution">
    <text evidence="1">The sequence shown here is derived from an EMBL/GenBank/DDBJ whole genome shotgun (WGS) entry which is preliminary data.</text>
</comment>
<dbReference type="EMBL" id="JAACNO010000608">
    <property type="protein sequence ID" value="KAF4146483.1"/>
    <property type="molecule type" value="Genomic_DNA"/>
</dbReference>
<name>A0A8S9V1K6_PHYIN</name>